<organism evidence="2 3">
    <name type="scientific">Streptomyces griseoaurantiacus</name>
    <dbReference type="NCBI Taxonomy" id="68213"/>
    <lineage>
        <taxon>Bacteria</taxon>
        <taxon>Bacillati</taxon>
        <taxon>Actinomycetota</taxon>
        <taxon>Actinomycetes</taxon>
        <taxon>Kitasatosporales</taxon>
        <taxon>Streptomycetaceae</taxon>
        <taxon>Streptomyces</taxon>
        <taxon>Streptomyces aurantiacus group</taxon>
    </lineage>
</organism>
<proteinExistence type="predicted"/>
<dbReference type="GO" id="GO:0016702">
    <property type="term" value="F:oxidoreductase activity, acting on single donors with incorporation of molecular oxygen, incorporation of two atoms of oxygen"/>
    <property type="evidence" value="ECO:0007669"/>
    <property type="project" value="UniProtKB-ARBA"/>
</dbReference>
<protein>
    <submittedName>
        <fullName evidence="2">2,3-dihydroxyphenylpropionate 1,2-dioxygenase</fullName>
    </submittedName>
</protein>
<dbReference type="AlphaFoldDB" id="A0A1G7T2M7"/>
<keyword evidence="2" id="KW-0223">Dioxygenase</keyword>
<dbReference type="NCBIfam" id="NF009910">
    <property type="entry name" value="PRK13370.1-4"/>
    <property type="match status" value="1"/>
</dbReference>
<dbReference type="Gene3D" id="3.40.830.10">
    <property type="entry name" value="LigB-like"/>
    <property type="match status" value="1"/>
</dbReference>
<name>A0A1G7T2M7_9ACTN</name>
<dbReference type="InterPro" id="IPR004183">
    <property type="entry name" value="Xdiol_dOase_suB"/>
</dbReference>
<evidence type="ECO:0000313" key="3">
    <source>
        <dbReference type="Proteomes" id="UP000198614"/>
    </source>
</evidence>
<dbReference type="Pfam" id="PF02900">
    <property type="entry name" value="LigB"/>
    <property type="match status" value="1"/>
</dbReference>
<dbReference type="SUPFAM" id="SSF53213">
    <property type="entry name" value="LigB-like"/>
    <property type="match status" value="1"/>
</dbReference>
<accession>A0A1G7T2M7</accession>
<dbReference type="GO" id="GO:0008198">
    <property type="term" value="F:ferrous iron binding"/>
    <property type="evidence" value="ECO:0007669"/>
    <property type="project" value="InterPro"/>
</dbReference>
<keyword evidence="2" id="KW-0560">Oxidoreductase</keyword>
<evidence type="ECO:0000259" key="1">
    <source>
        <dbReference type="Pfam" id="PF02900"/>
    </source>
</evidence>
<dbReference type="EMBL" id="FNAX01000017">
    <property type="protein sequence ID" value="SDG29294.1"/>
    <property type="molecule type" value="Genomic_DNA"/>
</dbReference>
<evidence type="ECO:0000313" key="2">
    <source>
        <dbReference type="EMBL" id="SDG29294.1"/>
    </source>
</evidence>
<reference evidence="2 3" key="1">
    <citation type="submission" date="2016-10" db="EMBL/GenBank/DDBJ databases">
        <authorList>
            <person name="de Groot N.N."/>
        </authorList>
    </citation>
    <scope>NUCLEOTIDE SEQUENCE [LARGE SCALE GENOMIC DNA]</scope>
    <source>
        <strain evidence="2 3">CGMCC 4.1859</strain>
    </source>
</reference>
<gene>
    <name evidence="2" type="ORF">SAMN05216260_11718</name>
</gene>
<dbReference type="OrthoDB" id="8673673at2"/>
<dbReference type="Proteomes" id="UP000198614">
    <property type="component" value="Unassembled WGS sequence"/>
</dbReference>
<sequence length="311" mass="33375">MPLAVAALSHAPSFGNVDPGGETFAEINAAIDEVRDFVAAYDPDVVVVFGPDHFNGQLYSLITPWAIGAVAEGIGDYGTTAGPLPVDGEAARAFHAAVLAEGVDIGRSERMKVDHGVVQPLDFVFGKDFTQPIVPVFVNAIGLPLSPMRRVREMGEAFGRAARAMDRKVLFLASGGISHNPPIPRWDGAPGTVQERLVAYAPSPEERQEREQMIVRGIQAIADGRAPSDPLNEEWDKLVLDTFRSGDLGAVDGWENGWFVAEGGSAAHEMRSWIAAYAALSTEGPYRFAVDRYWAVEKWGAGFAVQAAVTA</sequence>
<feature type="domain" description="Extradiol ring-cleavage dioxygenase class III enzyme subunit B" evidence="1">
    <location>
        <begin position="6"/>
        <end position="283"/>
    </location>
</feature>